<name>A0ABT7KNW0_9HYPH</name>
<reference evidence="2" key="1">
    <citation type="submission" date="2023-06" db="EMBL/GenBank/DDBJ databases">
        <title>Phylogenetic Diversity of Rhizobium strains.</title>
        <authorList>
            <person name="Moura F.T."/>
            <person name="Helene L.C.F."/>
            <person name="Hungria M."/>
        </authorList>
    </citation>
    <scope>NUCLEOTIDE SEQUENCE</scope>
    <source>
        <strain evidence="2">CCGE524</strain>
    </source>
</reference>
<dbReference type="InterPro" id="IPR010385">
    <property type="entry name" value="DUF982"/>
</dbReference>
<feature type="region of interest" description="Disordered" evidence="1">
    <location>
        <begin position="80"/>
        <end position="100"/>
    </location>
</feature>
<sequence length="100" mass="10825">MLNPELVWMTPVSVRMKDGVAQIFASVNDALDFLEGDWNIYRGRKYNRAVQTCRRALNRVTPVAIARDAFIDACHDAGMSTAADGPLGTKSSAGGPRSLA</sequence>
<evidence type="ECO:0000313" key="2">
    <source>
        <dbReference type="EMBL" id="MDL2409623.1"/>
    </source>
</evidence>
<dbReference type="Pfam" id="PF06169">
    <property type="entry name" value="DUF982"/>
    <property type="match status" value="1"/>
</dbReference>
<organism evidence="2 3">
    <name type="scientific">Rhizobium calliandrae</name>
    <dbReference type="NCBI Taxonomy" id="1312182"/>
    <lineage>
        <taxon>Bacteria</taxon>
        <taxon>Pseudomonadati</taxon>
        <taxon>Pseudomonadota</taxon>
        <taxon>Alphaproteobacteria</taxon>
        <taxon>Hyphomicrobiales</taxon>
        <taxon>Rhizobiaceae</taxon>
        <taxon>Rhizobium/Agrobacterium group</taxon>
        <taxon>Rhizobium</taxon>
    </lineage>
</organism>
<keyword evidence="3" id="KW-1185">Reference proteome</keyword>
<protein>
    <submittedName>
        <fullName evidence="2">DUF982 domain-containing protein</fullName>
    </submittedName>
</protein>
<dbReference type="Gene3D" id="6.10.250.730">
    <property type="match status" value="1"/>
</dbReference>
<comment type="caution">
    <text evidence="2">The sequence shown here is derived from an EMBL/GenBank/DDBJ whole genome shotgun (WGS) entry which is preliminary data.</text>
</comment>
<evidence type="ECO:0000256" key="1">
    <source>
        <dbReference type="SAM" id="MobiDB-lite"/>
    </source>
</evidence>
<accession>A0ABT7KNW0</accession>
<dbReference type="Proteomes" id="UP001172630">
    <property type="component" value="Unassembled WGS sequence"/>
</dbReference>
<gene>
    <name evidence="2" type="ORF">PY650_29140</name>
</gene>
<evidence type="ECO:0000313" key="3">
    <source>
        <dbReference type="Proteomes" id="UP001172630"/>
    </source>
</evidence>
<proteinExistence type="predicted"/>
<dbReference type="RefSeq" id="WP_285883219.1">
    <property type="nucleotide sequence ID" value="NZ_JARFYN010000055.1"/>
</dbReference>
<dbReference type="EMBL" id="JARFYN010000055">
    <property type="protein sequence ID" value="MDL2409623.1"/>
    <property type="molecule type" value="Genomic_DNA"/>
</dbReference>